<dbReference type="InterPro" id="IPR012337">
    <property type="entry name" value="RNaseH-like_sf"/>
</dbReference>
<evidence type="ECO:0000313" key="8">
    <source>
        <dbReference type="EMBL" id="CAF3733804.1"/>
    </source>
</evidence>
<dbReference type="GO" id="GO:0005634">
    <property type="term" value="C:nucleus"/>
    <property type="evidence" value="ECO:0007669"/>
    <property type="project" value="UniProtKB-SubCell"/>
</dbReference>
<proteinExistence type="predicted"/>
<dbReference type="SUPFAM" id="SSF53098">
    <property type="entry name" value="Ribonuclease H-like"/>
    <property type="match status" value="1"/>
</dbReference>
<evidence type="ECO:0000256" key="1">
    <source>
        <dbReference type="ARBA" id="ARBA00004123"/>
    </source>
</evidence>
<dbReference type="Proteomes" id="UP000682733">
    <property type="component" value="Unassembled WGS sequence"/>
</dbReference>
<reference evidence="8" key="1">
    <citation type="submission" date="2021-02" db="EMBL/GenBank/DDBJ databases">
        <authorList>
            <person name="Nowell W R."/>
        </authorList>
    </citation>
    <scope>NUCLEOTIDE SEQUENCE</scope>
</reference>
<keyword evidence="5" id="KW-0539">Nucleus</keyword>
<comment type="subcellular location">
    <subcellularLocation>
        <location evidence="1">Nucleus</location>
    </subcellularLocation>
</comment>
<dbReference type="PANTHER" id="PTHR46481">
    <property type="entry name" value="ZINC FINGER BED DOMAIN-CONTAINING PROTEIN 4"/>
    <property type="match status" value="1"/>
</dbReference>
<sequence length="196" mass="22136">MSTRKREATGLQSAPLTKRSKTVKETSGEDSSSAAENDSKYVSAIRKADVWEFATHNEQTGSFVLNRLAVISLCITTDVWSIRKQDSYFTLTGYYFEDDNLDRINHTILSFKSFNGSHTADRYVSKIKKELEKLNLESKILTMTTDGAANVKNMCTILETTNGIKPIYCVAHGLHLIICNALRLWPKQAKNKNYLM</sequence>
<gene>
    <name evidence="7" type="ORF">OVA965_LOCUS12632</name>
    <name evidence="8" type="ORF">TMI583_LOCUS12636</name>
</gene>
<evidence type="ECO:0000256" key="4">
    <source>
        <dbReference type="ARBA" id="ARBA00022833"/>
    </source>
</evidence>
<feature type="region of interest" description="Disordered" evidence="6">
    <location>
        <begin position="1"/>
        <end position="35"/>
    </location>
</feature>
<dbReference type="Proteomes" id="UP000677228">
    <property type="component" value="Unassembled WGS sequence"/>
</dbReference>
<evidence type="ECO:0008006" key="10">
    <source>
        <dbReference type="Google" id="ProtNLM"/>
    </source>
</evidence>
<evidence type="ECO:0000256" key="2">
    <source>
        <dbReference type="ARBA" id="ARBA00022723"/>
    </source>
</evidence>
<dbReference type="GO" id="GO:0008270">
    <property type="term" value="F:zinc ion binding"/>
    <property type="evidence" value="ECO:0007669"/>
    <property type="project" value="UniProtKB-KW"/>
</dbReference>
<dbReference type="AlphaFoldDB" id="A0A8S2IHL9"/>
<keyword evidence="3" id="KW-0863">Zinc-finger</keyword>
<evidence type="ECO:0000256" key="6">
    <source>
        <dbReference type="SAM" id="MobiDB-lite"/>
    </source>
</evidence>
<comment type="caution">
    <text evidence="8">The sequence shown here is derived from an EMBL/GenBank/DDBJ whole genome shotgun (WGS) entry which is preliminary data.</text>
</comment>
<protein>
    <recommendedName>
        <fullName evidence="10">DUF659 domain-containing protein</fullName>
    </recommendedName>
</protein>
<keyword evidence="2" id="KW-0479">Metal-binding</keyword>
<evidence type="ECO:0000313" key="7">
    <source>
        <dbReference type="EMBL" id="CAF0960925.1"/>
    </source>
</evidence>
<dbReference type="EMBL" id="CAJNOK010005119">
    <property type="protein sequence ID" value="CAF0960925.1"/>
    <property type="molecule type" value="Genomic_DNA"/>
</dbReference>
<evidence type="ECO:0000256" key="3">
    <source>
        <dbReference type="ARBA" id="ARBA00022771"/>
    </source>
</evidence>
<name>A0A8S2IHL9_9BILA</name>
<accession>A0A8S2IHL9</accession>
<dbReference type="InterPro" id="IPR052035">
    <property type="entry name" value="ZnF_BED_domain_contain"/>
</dbReference>
<evidence type="ECO:0000313" key="9">
    <source>
        <dbReference type="Proteomes" id="UP000682733"/>
    </source>
</evidence>
<evidence type="ECO:0000256" key="5">
    <source>
        <dbReference type="ARBA" id="ARBA00023242"/>
    </source>
</evidence>
<organism evidence="8 9">
    <name type="scientific">Didymodactylos carnosus</name>
    <dbReference type="NCBI Taxonomy" id="1234261"/>
    <lineage>
        <taxon>Eukaryota</taxon>
        <taxon>Metazoa</taxon>
        <taxon>Spiralia</taxon>
        <taxon>Gnathifera</taxon>
        <taxon>Rotifera</taxon>
        <taxon>Eurotatoria</taxon>
        <taxon>Bdelloidea</taxon>
        <taxon>Philodinida</taxon>
        <taxon>Philodinidae</taxon>
        <taxon>Didymodactylos</taxon>
    </lineage>
</organism>
<keyword evidence="4" id="KW-0862">Zinc</keyword>
<dbReference type="PANTHER" id="PTHR46481:SF10">
    <property type="entry name" value="ZINC FINGER BED DOMAIN-CONTAINING PROTEIN 39"/>
    <property type="match status" value="1"/>
</dbReference>
<dbReference type="EMBL" id="CAJOBA010005124">
    <property type="protein sequence ID" value="CAF3733804.1"/>
    <property type="molecule type" value="Genomic_DNA"/>
</dbReference>